<evidence type="ECO:0008006" key="6">
    <source>
        <dbReference type="Google" id="ProtNLM"/>
    </source>
</evidence>
<dbReference type="Pfam" id="PF11954">
    <property type="entry name" value="DUF3471"/>
    <property type="match status" value="1"/>
</dbReference>
<dbReference type="PANTHER" id="PTHR46825:SF15">
    <property type="entry name" value="BETA-LACTAMASE-RELATED DOMAIN-CONTAINING PROTEIN"/>
    <property type="match status" value="1"/>
</dbReference>
<dbReference type="InterPro" id="IPR001466">
    <property type="entry name" value="Beta-lactam-related"/>
</dbReference>
<dbReference type="EMBL" id="BBWV01000003">
    <property type="protein sequence ID" value="GAO44483.1"/>
    <property type="molecule type" value="Genomic_DNA"/>
</dbReference>
<sequence>MYKYLLYCCSLLAGSHSMAQLTNPDRKFRQVDQYFDSLMRQWHIPGLAVGIVYADKLVYGKGFGVRDLSSRSPVDTATLFQIASNTKLFTAMLAAEMAQEKQLDLDAPVRNYYADLTFSTDELNAKASMRDLLSHRTGLPRYDALWIYRKSSRDSIVNWIPSMKPTLSLRQGYIYNNMMYAAAGLVMEKISNSSWEQLIRKNFFEPLEMNRSCFTESEWSAVANRATSYIEQDSTHTLFPITRYAQSEVLGPAGTIKSTVADMSHWMIALLNDGSYKGHSVISPAALRETLVPNAIADKAGRWEELSNALYGLGRTMQTYKGYKITSHTGSIDGFYSQLLFCPTEKTGIFIVFNLREAGSLRNVIGFPVLDILLGLSHTPWIARYKSELAVQQRTGRAEEAKYLAGRQPGTKPSHALSAYRGTYMHPVYGKMIVDTSGEHLTVQYWGMQLKLQHFHYDQFTLLQTESDLPELHLYFMTGENGEINAIQTELTGDPAKVQFEKQ</sequence>
<evidence type="ECO:0000259" key="2">
    <source>
        <dbReference type="Pfam" id="PF00144"/>
    </source>
</evidence>
<dbReference type="STRING" id="1220578.FPE01S_03_05200"/>
<protein>
    <recommendedName>
        <fullName evidence="6">Peptidase S12 family protein</fullName>
    </recommendedName>
</protein>
<evidence type="ECO:0000313" key="5">
    <source>
        <dbReference type="Proteomes" id="UP000033121"/>
    </source>
</evidence>
<dbReference type="Proteomes" id="UP000033121">
    <property type="component" value="Unassembled WGS sequence"/>
</dbReference>
<feature type="domain" description="Beta-lactamase-related" evidence="2">
    <location>
        <begin position="31"/>
        <end position="357"/>
    </location>
</feature>
<dbReference type="InterPro" id="IPR050491">
    <property type="entry name" value="AmpC-like"/>
</dbReference>
<evidence type="ECO:0000259" key="3">
    <source>
        <dbReference type="Pfam" id="PF11954"/>
    </source>
</evidence>
<reference evidence="4 5" key="1">
    <citation type="submission" date="2015-04" db="EMBL/GenBank/DDBJ databases">
        <title>Whole genome shotgun sequence of Flavihumibacter petaseus NBRC 106054.</title>
        <authorList>
            <person name="Miyazawa S."/>
            <person name="Hosoyama A."/>
            <person name="Hashimoto M."/>
            <person name="Noguchi M."/>
            <person name="Tsuchikane K."/>
            <person name="Ohji S."/>
            <person name="Yamazoe A."/>
            <person name="Ichikawa N."/>
            <person name="Kimura A."/>
            <person name="Fujita N."/>
        </authorList>
    </citation>
    <scope>NUCLEOTIDE SEQUENCE [LARGE SCALE GENOMIC DNA]</scope>
    <source>
        <strain evidence="4 5">NBRC 106054</strain>
    </source>
</reference>
<dbReference type="AlphaFoldDB" id="A0A0E9N3X2"/>
<dbReference type="Pfam" id="PF00144">
    <property type="entry name" value="Beta-lactamase"/>
    <property type="match status" value="1"/>
</dbReference>
<comment type="caution">
    <text evidence="4">The sequence shown here is derived from an EMBL/GenBank/DDBJ whole genome shotgun (WGS) entry which is preliminary data.</text>
</comment>
<dbReference type="OrthoDB" id="1522765at2"/>
<accession>A0A0E9N3X2</accession>
<dbReference type="RefSeq" id="WP_046370402.1">
    <property type="nucleotide sequence ID" value="NZ_BBWV01000003.1"/>
</dbReference>
<evidence type="ECO:0000313" key="4">
    <source>
        <dbReference type="EMBL" id="GAO44483.1"/>
    </source>
</evidence>
<dbReference type="Gene3D" id="2.40.128.600">
    <property type="match status" value="1"/>
</dbReference>
<name>A0A0E9N3X2_9BACT</name>
<feature type="signal peptide" evidence="1">
    <location>
        <begin position="1"/>
        <end position="19"/>
    </location>
</feature>
<keyword evidence="1" id="KW-0732">Signal</keyword>
<dbReference type="SUPFAM" id="SSF56601">
    <property type="entry name" value="beta-lactamase/transpeptidase-like"/>
    <property type="match status" value="1"/>
</dbReference>
<dbReference type="InterPro" id="IPR012338">
    <property type="entry name" value="Beta-lactam/transpept-like"/>
</dbReference>
<keyword evidence="5" id="KW-1185">Reference proteome</keyword>
<dbReference type="InterPro" id="IPR021860">
    <property type="entry name" value="Peptidase_S12_Pab87-rel_C"/>
</dbReference>
<feature type="chain" id="PRO_5002430390" description="Peptidase S12 family protein" evidence="1">
    <location>
        <begin position="20"/>
        <end position="503"/>
    </location>
</feature>
<organism evidence="4 5">
    <name type="scientific">Flavihumibacter petaseus NBRC 106054</name>
    <dbReference type="NCBI Taxonomy" id="1220578"/>
    <lineage>
        <taxon>Bacteria</taxon>
        <taxon>Pseudomonadati</taxon>
        <taxon>Bacteroidota</taxon>
        <taxon>Chitinophagia</taxon>
        <taxon>Chitinophagales</taxon>
        <taxon>Chitinophagaceae</taxon>
        <taxon>Flavihumibacter</taxon>
    </lineage>
</organism>
<gene>
    <name evidence="4" type="ORF">FPE01S_03_05200</name>
</gene>
<dbReference type="PANTHER" id="PTHR46825">
    <property type="entry name" value="D-ALANYL-D-ALANINE-CARBOXYPEPTIDASE/ENDOPEPTIDASE AMPH"/>
    <property type="match status" value="1"/>
</dbReference>
<proteinExistence type="predicted"/>
<evidence type="ECO:0000256" key="1">
    <source>
        <dbReference type="SAM" id="SignalP"/>
    </source>
</evidence>
<feature type="domain" description="Peptidase S12 Pab87-related C-terminal" evidence="3">
    <location>
        <begin position="407"/>
        <end position="495"/>
    </location>
</feature>
<dbReference type="Gene3D" id="3.40.710.10">
    <property type="entry name" value="DD-peptidase/beta-lactamase superfamily"/>
    <property type="match status" value="1"/>
</dbReference>